<dbReference type="InterPro" id="IPR018289">
    <property type="entry name" value="MULE_transposase_dom"/>
</dbReference>
<proteinExistence type="predicted"/>
<evidence type="ECO:0000313" key="3">
    <source>
        <dbReference type="Proteomes" id="UP001458880"/>
    </source>
</evidence>
<organism evidence="2 3">
    <name type="scientific">Popillia japonica</name>
    <name type="common">Japanese beetle</name>
    <dbReference type="NCBI Taxonomy" id="7064"/>
    <lineage>
        <taxon>Eukaryota</taxon>
        <taxon>Metazoa</taxon>
        <taxon>Ecdysozoa</taxon>
        <taxon>Arthropoda</taxon>
        <taxon>Hexapoda</taxon>
        <taxon>Insecta</taxon>
        <taxon>Pterygota</taxon>
        <taxon>Neoptera</taxon>
        <taxon>Endopterygota</taxon>
        <taxon>Coleoptera</taxon>
        <taxon>Polyphaga</taxon>
        <taxon>Scarabaeiformia</taxon>
        <taxon>Scarabaeidae</taxon>
        <taxon>Rutelinae</taxon>
        <taxon>Popillia</taxon>
    </lineage>
</organism>
<sequence length="325" mass="38625">MKRSIRRIRQQQMSGPALPNHRQEIEFQEEFTKTFNGEDFLLYDSGTEENRILIFSTRRYLQLLSQSDHWYADGTFKTVPLLFNQLYTIHGLKEDASVPLVYALLSNRTKETYKHLLRQLKVLQPVLSPRTITVDFEKPMITVLRNEFPDARLRGCFFHFTQCILRAINSKGLKQRYDTDVEFALKLRILPAVAFVPTESVVEVFETLCENEILPPEAQEVVDYFEDTWIGRLHRRERRPPQFDLAMWNLYQSILEDLPKTNNSVEGWHRGFAERVGAMHPNIWKFINYIKKEQSLNEIRIEQYVSGFEHQPQKRKYRELKKNRV</sequence>
<dbReference type="PANTHER" id="PTHR47160:SF10">
    <property type="entry name" value="MULE TRANSPOSASE DOMAIN-CONTAINING PROTEIN"/>
    <property type="match status" value="1"/>
</dbReference>
<dbReference type="Proteomes" id="UP001458880">
    <property type="component" value="Unassembled WGS sequence"/>
</dbReference>
<dbReference type="PANTHER" id="PTHR47160">
    <property type="entry name" value="PUTATIVE-RELATED"/>
    <property type="match status" value="1"/>
</dbReference>
<dbReference type="Pfam" id="PF10551">
    <property type="entry name" value="MULE"/>
    <property type="match status" value="1"/>
</dbReference>
<gene>
    <name evidence="2" type="ORF">QE152_g3427</name>
</gene>
<name>A0AAW1N4B0_POPJA</name>
<dbReference type="EMBL" id="JASPKY010000014">
    <property type="protein sequence ID" value="KAK9753416.1"/>
    <property type="molecule type" value="Genomic_DNA"/>
</dbReference>
<comment type="caution">
    <text evidence="2">The sequence shown here is derived from an EMBL/GenBank/DDBJ whole genome shotgun (WGS) entry which is preliminary data.</text>
</comment>
<reference evidence="2 3" key="1">
    <citation type="journal article" date="2024" name="BMC Genomics">
        <title>De novo assembly and annotation of Popillia japonica's genome with initial clues to its potential as an invasive pest.</title>
        <authorList>
            <person name="Cucini C."/>
            <person name="Boschi S."/>
            <person name="Funari R."/>
            <person name="Cardaioli E."/>
            <person name="Iannotti N."/>
            <person name="Marturano G."/>
            <person name="Paoli F."/>
            <person name="Bruttini M."/>
            <person name="Carapelli A."/>
            <person name="Frati F."/>
            <person name="Nardi F."/>
        </authorList>
    </citation>
    <scope>NUCLEOTIDE SEQUENCE [LARGE SCALE GENOMIC DNA]</scope>
    <source>
        <strain evidence="2">DMR45628</strain>
    </source>
</reference>
<accession>A0AAW1N4B0</accession>
<evidence type="ECO:0000259" key="1">
    <source>
        <dbReference type="Pfam" id="PF10551"/>
    </source>
</evidence>
<evidence type="ECO:0000313" key="2">
    <source>
        <dbReference type="EMBL" id="KAK9753416.1"/>
    </source>
</evidence>
<dbReference type="AlphaFoldDB" id="A0AAW1N4B0"/>
<keyword evidence="3" id="KW-1185">Reference proteome</keyword>
<feature type="domain" description="MULE transposase" evidence="1">
    <location>
        <begin position="70"/>
        <end position="162"/>
    </location>
</feature>
<protein>
    <submittedName>
        <fullName evidence="2">MULE transposase domain</fullName>
    </submittedName>
</protein>